<keyword evidence="4" id="KW-1133">Transmembrane helix</keyword>
<keyword evidence="8" id="KW-1185">Reference proteome</keyword>
<dbReference type="GO" id="GO:0005484">
    <property type="term" value="F:SNAP receptor activity"/>
    <property type="evidence" value="ECO:0007669"/>
    <property type="project" value="InterPro"/>
</dbReference>
<dbReference type="EMBL" id="CAIX01000128">
    <property type="protein sequence ID" value="CCI46508.1"/>
    <property type="molecule type" value="Genomic_DNA"/>
</dbReference>
<organism evidence="7 8">
    <name type="scientific">Albugo candida</name>
    <dbReference type="NCBI Taxonomy" id="65357"/>
    <lineage>
        <taxon>Eukaryota</taxon>
        <taxon>Sar</taxon>
        <taxon>Stramenopiles</taxon>
        <taxon>Oomycota</taxon>
        <taxon>Peronosporomycetes</taxon>
        <taxon>Albuginales</taxon>
        <taxon>Albuginaceae</taxon>
        <taxon>Albugo</taxon>
    </lineage>
</organism>
<dbReference type="InterPro" id="IPR027027">
    <property type="entry name" value="GOSR2/Membrin/Bos1"/>
</dbReference>
<dbReference type="GO" id="GO:0005794">
    <property type="term" value="C:Golgi apparatus"/>
    <property type="evidence" value="ECO:0007669"/>
    <property type="project" value="InterPro"/>
</dbReference>
<gene>
    <name evidence="7" type="ORF">BN9_074370</name>
</gene>
<dbReference type="OrthoDB" id="158360at2759"/>
<keyword evidence="5" id="KW-0472">Membrane</keyword>
<dbReference type="GO" id="GO:0015031">
    <property type="term" value="P:protein transport"/>
    <property type="evidence" value="ECO:0007669"/>
    <property type="project" value="UniProtKB-KW"/>
</dbReference>
<comment type="subcellular location">
    <subcellularLocation>
        <location evidence="6">Endomembrane system</location>
        <topology evidence="6">Single-pass type IV membrane protein</topology>
    </subcellularLocation>
</comment>
<keyword evidence="3" id="KW-0653">Protein transport</keyword>
<evidence type="ECO:0000256" key="5">
    <source>
        <dbReference type="ARBA" id="ARBA00023136"/>
    </source>
</evidence>
<evidence type="ECO:0000256" key="6">
    <source>
        <dbReference type="ARBA" id="ARBA00046280"/>
    </source>
</evidence>
<evidence type="ECO:0000256" key="2">
    <source>
        <dbReference type="ARBA" id="ARBA00022692"/>
    </source>
</evidence>
<dbReference type="Proteomes" id="UP000053237">
    <property type="component" value="Unassembled WGS sequence"/>
</dbReference>
<dbReference type="STRING" id="65357.A0A024GHZ9"/>
<evidence type="ECO:0000313" key="8">
    <source>
        <dbReference type="Proteomes" id="UP000053237"/>
    </source>
</evidence>
<proteinExistence type="predicted"/>
<accession>A0A024GHZ9</accession>
<keyword evidence="1" id="KW-0813">Transport</keyword>
<dbReference type="GO" id="GO:0016192">
    <property type="term" value="P:vesicle-mediated transport"/>
    <property type="evidence" value="ECO:0007669"/>
    <property type="project" value="InterPro"/>
</dbReference>
<comment type="caution">
    <text evidence="7">The sequence shown here is derived from an EMBL/GenBank/DDBJ whole genome shotgun (WGS) entry which is preliminary data.</text>
</comment>
<dbReference type="PIRSF" id="PIRSF028865">
    <property type="entry name" value="Membrin-2"/>
    <property type="match status" value="1"/>
</dbReference>
<sequence>MSLYDLILLMHVFLEGHCITKSMQFVHMQDHITIEALYPRARKLQFELKIQLSYLESQTGSSGETLQTEARQNLTLLQQLLWQLESMIQAFYRKLHQLKQETESLGATLEQHIFRHNRLAVQLNERESLLNRRHTSFMDGNIARYATQESESLHRSSTMVSDLTSLSHSILGDLTDQRHRLKPI</sequence>
<evidence type="ECO:0000256" key="4">
    <source>
        <dbReference type="ARBA" id="ARBA00022989"/>
    </source>
</evidence>
<evidence type="ECO:0000256" key="1">
    <source>
        <dbReference type="ARBA" id="ARBA00022448"/>
    </source>
</evidence>
<name>A0A024GHZ9_9STRA</name>
<dbReference type="AlphaFoldDB" id="A0A024GHZ9"/>
<reference evidence="7 8" key="1">
    <citation type="submission" date="2012-05" db="EMBL/GenBank/DDBJ databases">
        <title>Recombination and specialization in a pathogen metapopulation.</title>
        <authorList>
            <person name="Gardiner A."/>
            <person name="Kemen E."/>
            <person name="Schultz-Larsen T."/>
            <person name="MacLean D."/>
            <person name="Van Oosterhout C."/>
            <person name="Jones J.D.G."/>
        </authorList>
    </citation>
    <scope>NUCLEOTIDE SEQUENCE [LARGE SCALE GENOMIC DNA]</scope>
    <source>
        <strain evidence="7 8">Ac Nc2</strain>
    </source>
</reference>
<protein>
    <submittedName>
        <fullName evidence="7">Uncharacterized protein</fullName>
    </submittedName>
</protein>
<keyword evidence="2" id="KW-0812">Transmembrane</keyword>
<evidence type="ECO:0000313" key="7">
    <source>
        <dbReference type="EMBL" id="CCI46508.1"/>
    </source>
</evidence>
<evidence type="ECO:0000256" key="3">
    <source>
        <dbReference type="ARBA" id="ARBA00022927"/>
    </source>
</evidence>
<dbReference type="InParanoid" id="A0A024GHZ9"/>